<name>A0A125MGK9_BACSE</name>
<protein>
    <submittedName>
        <fullName evidence="3">Ig-like domain containing protein</fullName>
    </submittedName>
</protein>
<dbReference type="InterPro" id="IPR026906">
    <property type="entry name" value="LRR_5"/>
</dbReference>
<dbReference type="Gene3D" id="2.60.40.1080">
    <property type="match status" value="1"/>
</dbReference>
<dbReference type="Pfam" id="PF13306">
    <property type="entry name" value="LRR_5"/>
    <property type="match status" value="1"/>
</dbReference>
<dbReference type="PATRIC" id="fig|46506.5.peg.81"/>
<reference evidence="3 4" key="1">
    <citation type="journal article" date="2016" name="BMC Genomics">
        <title>Type VI secretion systems of human gut Bacteroidales segregate into three genetic architectures, two of which are contained on mobile genetic elements.</title>
        <authorList>
            <person name="Coyne M.J."/>
            <person name="Roelofs K.G."/>
            <person name="Comstock L.E."/>
        </authorList>
    </citation>
    <scope>NUCLEOTIDE SEQUENCE [LARGE SCALE GENOMIC DNA]</scope>
    <source>
        <strain evidence="3 4">CL09T03C01</strain>
    </source>
</reference>
<feature type="signal peptide" evidence="1">
    <location>
        <begin position="1"/>
        <end position="17"/>
    </location>
</feature>
<dbReference type="RefSeq" id="WP_131796810.1">
    <property type="nucleotide sequence ID" value="NZ_LRGC01000001.1"/>
</dbReference>
<evidence type="ECO:0000259" key="2">
    <source>
        <dbReference type="SMART" id="SM00635"/>
    </source>
</evidence>
<dbReference type="SUPFAM" id="SSF52058">
    <property type="entry name" value="L domain-like"/>
    <property type="match status" value="1"/>
</dbReference>
<keyword evidence="4" id="KW-1185">Reference proteome</keyword>
<dbReference type="InterPro" id="IPR032675">
    <property type="entry name" value="LRR_dom_sf"/>
</dbReference>
<dbReference type="Gene3D" id="3.80.10.10">
    <property type="entry name" value="Ribonuclease Inhibitor"/>
    <property type="match status" value="1"/>
</dbReference>
<accession>A0A125MGK9</accession>
<dbReference type="AlphaFoldDB" id="A0A125MGK9"/>
<dbReference type="InterPro" id="IPR008964">
    <property type="entry name" value="Invasin/intimin_cell_adhesion"/>
</dbReference>
<proteinExistence type="predicted"/>
<evidence type="ECO:0000256" key="1">
    <source>
        <dbReference type="SAM" id="SignalP"/>
    </source>
</evidence>
<feature type="domain" description="BIG2" evidence="2">
    <location>
        <begin position="27"/>
        <end position="104"/>
    </location>
</feature>
<feature type="chain" id="PRO_5007177997" evidence="1">
    <location>
        <begin position="18"/>
        <end position="638"/>
    </location>
</feature>
<dbReference type="PANTHER" id="PTHR45661:SF3">
    <property type="entry name" value="IG-LIKE DOMAIN-CONTAINING PROTEIN"/>
    <property type="match status" value="1"/>
</dbReference>
<dbReference type="InterPro" id="IPR053139">
    <property type="entry name" value="Surface_bspA-like"/>
</dbReference>
<dbReference type="Pfam" id="PF02368">
    <property type="entry name" value="Big_2"/>
    <property type="match status" value="1"/>
</dbReference>
<keyword evidence="1" id="KW-0732">Signal</keyword>
<dbReference type="SUPFAM" id="SSF49373">
    <property type="entry name" value="Invasin/intimin cell-adhesion fragments"/>
    <property type="match status" value="1"/>
</dbReference>
<dbReference type="SMART" id="SM00635">
    <property type="entry name" value="BID_2"/>
    <property type="match status" value="1"/>
</dbReference>
<organism evidence="3 4">
    <name type="scientific">Bacteroides stercoris</name>
    <dbReference type="NCBI Taxonomy" id="46506"/>
    <lineage>
        <taxon>Bacteria</taxon>
        <taxon>Pseudomonadati</taxon>
        <taxon>Bacteroidota</taxon>
        <taxon>Bacteroidia</taxon>
        <taxon>Bacteroidales</taxon>
        <taxon>Bacteroidaceae</taxon>
        <taxon>Bacteroides</taxon>
    </lineage>
</organism>
<dbReference type="PROSITE" id="PS51257">
    <property type="entry name" value="PROKAR_LIPOPROTEIN"/>
    <property type="match status" value="1"/>
</dbReference>
<evidence type="ECO:0000313" key="3">
    <source>
        <dbReference type="EMBL" id="KWR57539.1"/>
    </source>
</evidence>
<dbReference type="EMBL" id="LRGC01000001">
    <property type="protein sequence ID" value="KWR57539.1"/>
    <property type="molecule type" value="Genomic_DNA"/>
</dbReference>
<dbReference type="PANTHER" id="PTHR45661">
    <property type="entry name" value="SURFACE ANTIGEN"/>
    <property type="match status" value="1"/>
</dbReference>
<comment type="caution">
    <text evidence="3">The sequence shown here is derived from an EMBL/GenBank/DDBJ whole genome shotgun (WGS) entry which is preliminary data.</text>
</comment>
<dbReference type="Proteomes" id="UP000056419">
    <property type="component" value="Unassembled WGS sequence"/>
</dbReference>
<dbReference type="STRING" id="46506.AA415_00073"/>
<sequence length="638" mass="67322" precursor="true">MKVKKMILFLSVAMLLAGCDKDNAPVAVSEVTLSRTALTMTVGDTEKLTATVLPEHAGYDGLVWSSNNTSVALVDVEGLVTAVSAGNATITATVGGKQATCEVTVADAVPEGLTVTTYEALLEALRTGGASADVPTLIMLGSDITIPAGGDRTNPPINGSGYFKIDGGGHTLVRENESYYFLGNINADDDAVHIELTNIKLAQGANSFLSMIYVCNGRITLGKGVALNGQDMIATVGEKAALELGDGCELSDATGSSYSTTVMNGAILVLNGGKTAAGTYIRLSNDIFPAVSYPLISVPKALTGDVHLCFTLNGISAIAQGADGYQLTQADYDRLTVNPESSWVSLYGETMKQYNDDIFELYLDPAAEHQIKLRLKNFTSPTSGNIDMTSMTADEAQLTIHAALAAGFTELKLTGELSKIGMGGSWGSFINNKQITKCDLTGVTGWGTTPTLPDVAFANCTALQEVTLPDDMKVIGGSAFSGCAALTTVNLSQVTRINLSAFWGCTSLETLALDNVTAIGQEAFYECTGLETLKIPKCTEFGNYIVTGCRSLTRIEATVAGNFVDISDGRSSIEHTAVFHNRDTHSGENAFAPARCDLVLNTDKQEDGTAVPKVSGNNRWTLAANASPMMWKSITFRQ</sequence>
<evidence type="ECO:0000313" key="4">
    <source>
        <dbReference type="Proteomes" id="UP000056419"/>
    </source>
</evidence>
<gene>
    <name evidence="3" type="ORF">AA415_00073</name>
</gene>
<dbReference type="InterPro" id="IPR003343">
    <property type="entry name" value="Big_2"/>
</dbReference>